<keyword evidence="3" id="KW-0238">DNA-binding</keyword>
<dbReference type="PROSITE" id="PS50931">
    <property type="entry name" value="HTH_LYSR"/>
    <property type="match status" value="1"/>
</dbReference>
<dbReference type="Gene3D" id="1.10.10.10">
    <property type="entry name" value="Winged helix-like DNA-binding domain superfamily/Winged helix DNA-binding domain"/>
    <property type="match status" value="1"/>
</dbReference>
<dbReference type="GO" id="GO:0009089">
    <property type="term" value="P:lysine biosynthetic process via diaminopimelate"/>
    <property type="evidence" value="ECO:0007669"/>
    <property type="project" value="TreeGrafter"/>
</dbReference>
<evidence type="ECO:0000256" key="4">
    <source>
        <dbReference type="ARBA" id="ARBA00023163"/>
    </source>
</evidence>
<dbReference type="SUPFAM" id="SSF46785">
    <property type="entry name" value="Winged helix' DNA-binding domain"/>
    <property type="match status" value="1"/>
</dbReference>
<dbReference type="PRINTS" id="PR00039">
    <property type="entry name" value="HTHLYSR"/>
</dbReference>
<reference evidence="6 7" key="1">
    <citation type="submission" date="2017-10" db="EMBL/GenBank/DDBJ databases">
        <title>Two draft genome sequences of Pusillimonas sp. strains isolated from a nitrate- and radionuclide-contaminated groundwater in Russia.</title>
        <authorList>
            <person name="Grouzdev D.S."/>
            <person name="Tourova T.P."/>
            <person name="Goeva M.A."/>
            <person name="Babich T.L."/>
            <person name="Sokolova D.S."/>
            <person name="Abdullin R."/>
            <person name="Poltaraus A.B."/>
            <person name="Toshchakov S.V."/>
            <person name="Nazina T.N."/>
        </authorList>
    </citation>
    <scope>NUCLEOTIDE SEQUENCE [LARGE SCALE GENOMIC DNA]</scope>
    <source>
        <strain evidence="6 7">JR1/69-2-13</strain>
    </source>
</reference>
<dbReference type="InterPro" id="IPR000847">
    <property type="entry name" value="LysR_HTH_N"/>
</dbReference>
<accession>A0A2N4UKZ1</accession>
<dbReference type="InterPro" id="IPR036388">
    <property type="entry name" value="WH-like_DNA-bd_sf"/>
</dbReference>
<dbReference type="PANTHER" id="PTHR30427">
    <property type="entry name" value="TRANSCRIPTIONAL ACTIVATOR PROTEIN LYSR"/>
    <property type="match status" value="1"/>
</dbReference>
<name>A0A2N4UKZ1_9BURK</name>
<keyword evidence="2" id="KW-0805">Transcription regulation</keyword>
<dbReference type="AlphaFoldDB" id="A0A2N4UKZ1"/>
<evidence type="ECO:0000256" key="2">
    <source>
        <dbReference type="ARBA" id="ARBA00023015"/>
    </source>
</evidence>
<comment type="similarity">
    <text evidence="1">Belongs to the LysR transcriptional regulatory family.</text>
</comment>
<comment type="caution">
    <text evidence="6">The sequence shown here is derived from an EMBL/GenBank/DDBJ whole genome shotgun (WGS) entry which is preliminary data.</text>
</comment>
<dbReference type="Pfam" id="PF03466">
    <property type="entry name" value="LysR_substrate"/>
    <property type="match status" value="1"/>
</dbReference>
<gene>
    <name evidence="6" type="ORF">CR155_01160</name>
</gene>
<protein>
    <submittedName>
        <fullName evidence="6">LysR family transcriptional regulator</fullName>
    </submittedName>
</protein>
<dbReference type="Proteomes" id="UP000234328">
    <property type="component" value="Unassembled WGS sequence"/>
</dbReference>
<keyword evidence="7" id="KW-1185">Reference proteome</keyword>
<dbReference type="InterPro" id="IPR005119">
    <property type="entry name" value="LysR_subst-bd"/>
</dbReference>
<feature type="domain" description="HTH lysR-type" evidence="5">
    <location>
        <begin position="5"/>
        <end position="62"/>
    </location>
</feature>
<sequence>MKNSLNLRQVEAFKAVVELGTVSRAADALFVSQPAVSKLLSKLEEDTGLSLFDRVRGKLAPTSHGMRLYEEIDRVFTGLRQLEQAVDSIRRDEQRQLTVGVMPALSGSFVRRVTMNFIKSHPMVHVSIQTRGSQFLADWLVTRQIDVALVGSRVENPYIDREPLISSPLFCAMPMNHALTKKRVIRASDLDGIPFVSFAAGSQTDELVQKAFDAVGAKLNYVLDTVTAPTVCEFVAAGMGVSLIHPLFAEGTQGRIALRRFDPETFFKFQLCRMRTSRNAHLIEAFMHEARVVAQEVSNELLHGQ</sequence>
<dbReference type="GO" id="GO:0010628">
    <property type="term" value="P:positive regulation of gene expression"/>
    <property type="evidence" value="ECO:0007669"/>
    <property type="project" value="TreeGrafter"/>
</dbReference>
<keyword evidence="4" id="KW-0804">Transcription</keyword>
<evidence type="ECO:0000256" key="1">
    <source>
        <dbReference type="ARBA" id="ARBA00009437"/>
    </source>
</evidence>
<organism evidence="6 7">
    <name type="scientific">Pollutimonas nitritireducens</name>
    <dbReference type="NCBI Taxonomy" id="2045209"/>
    <lineage>
        <taxon>Bacteria</taxon>
        <taxon>Pseudomonadati</taxon>
        <taxon>Pseudomonadota</taxon>
        <taxon>Betaproteobacteria</taxon>
        <taxon>Burkholderiales</taxon>
        <taxon>Alcaligenaceae</taxon>
        <taxon>Pollutimonas</taxon>
    </lineage>
</organism>
<dbReference type="EMBL" id="PDNV01000001">
    <property type="protein sequence ID" value="PLC55696.1"/>
    <property type="molecule type" value="Genomic_DNA"/>
</dbReference>
<evidence type="ECO:0000313" key="6">
    <source>
        <dbReference type="EMBL" id="PLC55696.1"/>
    </source>
</evidence>
<dbReference type="PANTHER" id="PTHR30427:SF1">
    <property type="entry name" value="TRANSCRIPTIONAL ACTIVATOR PROTEIN LYSR"/>
    <property type="match status" value="1"/>
</dbReference>
<dbReference type="RefSeq" id="WP_102068179.1">
    <property type="nucleotide sequence ID" value="NZ_PDNV01000001.1"/>
</dbReference>
<evidence type="ECO:0000259" key="5">
    <source>
        <dbReference type="PROSITE" id="PS50931"/>
    </source>
</evidence>
<dbReference type="SUPFAM" id="SSF53850">
    <property type="entry name" value="Periplasmic binding protein-like II"/>
    <property type="match status" value="1"/>
</dbReference>
<dbReference type="Pfam" id="PF00126">
    <property type="entry name" value="HTH_1"/>
    <property type="match status" value="1"/>
</dbReference>
<dbReference type="OrthoDB" id="8849678at2"/>
<proteinExistence type="inferred from homology"/>
<dbReference type="Gene3D" id="3.40.190.290">
    <property type="match status" value="1"/>
</dbReference>
<evidence type="ECO:0000313" key="7">
    <source>
        <dbReference type="Proteomes" id="UP000234328"/>
    </source>
</evidence>
<dbReference type="GO" id="GO:0003700">
    <property type="term" value="F:DNA-binding transcription factor activity"/>
    <property type="evidence" value="ECO:0007669"/>
    <property type="project" value="InterPro"/>
</dbReference>
<dbReference type="InterPro" id="IPR036390">
    <property type="entry name" value="WH_DNA-bd_sf"/>
</dbReference>
<dbReference type="GO" id="GO:0043565">
    <property type="term" value="F:sequence-specific DNA binding"/>
    <property type="evidence" value="ECO:0007669"/>
    <property type="project" value="TreeGrafter"/>
</dbReference>
<evidence type="ECO:0000256" key="3">
    <source>
        <dbReference type="ARBA" id="ARBA00023125"/>
    </source>
</evidence>